<protein>
    <submittedName>
        <fullName evidence="1">Uncharacterized protein</fullName>
    </submittedName>
</protein>
<dbReference type="Proteomes" id="UP000516369">
    <property type="component" value="Chromosome"/>
</dbReference>
<dbReference type="AlphaFoldDB" id="A0A7H1N6K5"/>
<evidence type="ECO:0000313" key="1">
    <source>
        <dbReference type="EMBL" id="QNT71341.1"/>
    </source>
</evidence>
<reference evidence="1 2" key="1">
    <citation type="submission" date="2020-05" db="EMBL/GenBank/DDBJ databases">
        <title>Complete closed genome sequence of Defluviicoccus vanus.</title>
        <authorList>
            <person name="Bessarab I."/>
            <person name="Arumugam K."/>
            <person name="Maszenan A.M."/>
            <person name="Seviour R.J."/>
            <person name="Williams R.B."/>
        </authorList>
    </citation>
    <scope>NUCLEOTIDE SEQUENCE [LARGE SCALE GENOMIC DNA]</scope>
    <source>
        <strain evidence="1 2">Ben 114</strain>
    </source>
</reference>
<keyword evidence="2" id="KW-1185">Reference proteome</keyword>
<dbReference type="EMBL" id="CP053923">
    <property type="protein sequence ID" value="QNT71341.1"/>
    <property type="molecule type" value="Genomic_DNA"/>
</dbReference>
<name>A0A7H1N6K5_9PROT</name>
<proteinExistence type="predicted"/>
<gene>
    <name evidence="1" type="ORF">HQ394_14705</name>
</gene>
<accession>A0A7H1N6K5</accession>
<organism evidence="1 2">
    <name type="scientific">Defluviicoccus vanus</name>
    <dbReference type="NCBI Taxonomy" id="111831"/>
    <lineage>
        <taxon>Bacteria</taxon>
        <taxon>Pseudomonadati</taxon>
        <taxon>Pseudomonadota</taxon>
        <taxon>Alphaproteobacteria</taxon>
        <taxon>Rhodospirillales</taxon>
        <taxon>Rhodospirillaceae</taxon>
        <taxon>Defluviicoccus</taxon>
    </lineage>
</organism>
<dbReference type="KEGG" id="dvn:HQ394_14705"/>
<evidence type="ECO:0000313" key="2">
    <source>
        <dbReference type="Proteomes" id="UP000516369"/>
    </source>
</evidence>
<sequence length="363" mass="39049">MTGAMMTDDVAAKAPFDLRYVYLAGQLPDQGDACNSCTSNCTVGGVSTSNSRGGNWWGCWQWDQLPPGAYVRDLITAAKAKAQIPMFTYYYLFLQASGASEGKGEISKASDASFMKRYYNDFRFFLKQIGSNKAIVHVEPDFWGYGRQVNSSSANLQAAVASANGTDCAGLPNTLAGMGRCMIAMAHKYAPNAQIGLHASPWNISLNKNASYNIEADAQAAASFLTAAGGGDLVVSDLADRDADYYRIVQGRNEWWDATNKALPNFTQYLRWVTALTAAMQKPALLWQVPVGNANQNNSVLHWKDNRLAYFFGHMADLAKANVAGIAYGAGEEQQTNPSSDGGLLVAQTKSYVNAGGTAACAQ</sequence>